<evidence type="ECO:0000256" key="1">
    <source>
        <dbReference type="ARBA" id="ARBA00022801"/>
    </source>
</evidence>
<gene>
    <name evidence="2" type="ordered locus">Acid_4984</name>
</gene>
<dbReference type="AlphaFoldDB" id="Q01WM4"/>
<evidence type="ECO:0000313" key="2">
    <source>
        <dbReference type="EMBL" id="ABJ85941.1"/>
    </source>
</evidence>
<dbReference type="NCBIfam" id="TIGR01076">
    <property type="entry name" value="sortase_fam"/>
    <property type="match status" value="1"/>
</dbReference>
<reference evidence="2" key="1">
    <citation type="submission" date="2006-10" db="EMBL/GenBank/DDBJ databases">
        <title>Complete sequence of Solibacter usitatus Ellin6076.</title>
        <authorList>
            <consortium name="US DOE Joint Genome Institute"/>
            <person name="Copeland A."/>
            <person name="Lucas S."/>
            <person name="Lapidus A."/>
            <person name="Barry K."/>
            <person name="Detter J.C."/>
            <person name="Glavina del Rio T."/>
            <person name="Hammon N."/>
            <person name="Israni S."/>
            <person name="Dalin E."/>
            <person name="Tice H."/>
            <person name="Pitluck S."/>
            <person name="Thompson L.S."/>
            <person name="Brettin T."/>
            <person name="Bruce D."/>
            <person name="Han C."/>
            <person name="Tapia R."/>
            <person name="Gilna P."/>
            <person name="Schmutz J."/>
            <person name="Larimer F."/>
            <person name="Land M."/>
            <person name="Hauser L."/>
            <person name="Kyrpides N."/>
            <person name="Mikhailova N."/>
            <person name="Janssen P.H."/>
            <person name="Kuske C.R."/>
            <person name="Richardson P."/>
        </authorList>
    </citation>
    <scope>NUCLEOTIDE SEQUENCE</scope>
    <source>
        <strain evidence="2">Ellin6076</strain>
    </source>
</reference>
<dbReference type="SUPFAM" id="SSF63817">
    <property type="entry name" value="Sortase"/>
    <property type="match status" value="1"/>
</dbReference>
<protein>
    <submittedName>
        <fullName evidence="2">Sortase family protein</fullName>
    </submittedName>
</protein>
<dbReference type="InterPro" id="IPR023365">
    <property type="entry name" value="Sortase_dom-sf"/>
</dbReference>
<dbReference type="KEGG" id="sus:Acid_4984"/>
<dbReference type="InterPro" id="IPR041999">
    <property type="entry name" value="Sortase_D_1"/>
</dbReference>
<dbReference type="InParanoid" id="Q01WM4"/>
<organism evidence="2">
    <name type="scientific">Solibacter usitatus (strain Ellin6076)</name>
    <dbReference type="NCBI Taxonomy" id="234267"/>
    <lineage>
        <taxon>Bacteria</taxon>
        <taxon>Pseudomonadati</taxon>
        <taxon>Acidobacteriota</taxon>
        <taxon>Terriglobia</taxon>
        <taxon>Bryobacterales</taxon>
        <taxon>Solibacteraceae</taxon>
        <taxon>Candidatus Solibacter</taxon>
    </lineage>
</organism>
<accession>Q01WM4</accession>
<proteinExistence type="predicted"/>
<dbReference type="OrthoDB" id="165822at2"/>
<dbReference type="InterPro" id="IPR005754">
    <property type="entry name" value="Sortase"/>
</dbReference>
<dbReference type="Gene3D" id="2.40.260.10">
    <property type="entry name" value="Sortase"/>
    <property type="match status" value="1"/>
</dbReference>
<keyword evidence="1" id="KW-0378">Hydrolase</keyword>
<dbReference type="CDD" id="cd05828">
    <property type="entry name" value="Sortase_D_1"/>
    <property type="match status" value="1"/>
</dbReference>
<dbReference type="HOGENOM" id="CLU_1926187_0_0_0"/>
<name>Q01WM4_SOLUE</name>
<dbReference type="GO" id="GO:0016787">
    <property type="term" value="F:hydrolase activity"/>
    <property type="evidence" value="ECO:0007669"/>
    <property type="project" value="UniProtKB-KW"/>
</dbReference>
<dbReference type="EMBL" id="CP000473">
    <property type="protein sequence ID" value="ABJ85941.1"/>
    <property type="molecule type" value="Genomic_DNA"/>
</dbReference>
<dbReference type="eggNOG" id="COG3764">
    <property type="taxonomic scope" value="Bacteria"/>
</dbReference>
<sequence>MTTLVGKLEVTRLHISAMVREGVDEATLAIAAGRIPHTALPGTIGNVGIAAHRDTLFHNLKDVRLGDEIKLTTLEGEYVYRVVSRRIVAPSDVWILDLTQAERVLTLLTCYPFYYIGSAPWRFIVGVVQVQ</sequence>
<dbReference type="Pfam" id="PF04203">
    <property type="entry name" value="Sortase"/>
    <property type="match status" value="1"/>
</dbReference>